<feature type="domain" description="4Fe-4S ferredoxin-type" evidence="7">
    <location>
        <begin position="125"/>
        <end position="157"/>
    </location>
</feature>
<dbReference type="PROSITE" id="PS00198">
    <property type="entry name" value="4FE4S_FER_1"/>
    <property type="match status" value="1"/>
</dbReference>
<evidence type="ECO:0000313" key="8">
    <source>
        <dbReference type="EMBL" id="AII14024.1"/>
    </source>
</evidence>
<feature type="domain" description="4Fe-4S ferredoxin-type" evidence="7">
    <location>
        <begin position="76"/>
        <end position="105"/>
    </location>
</feature>
<organism evidence="8 9">
    <name type="scientific">Campylobacter iguaniorum</name>
    <dbReference type="NCBI Taxonomy" id="1244531"/>
    <lineage>
        <taxon>Bacteria</taxon>
        <taxon>Pseudomonadati</taxon>
        <taxon>Campylobacterota</taxon>
        <taxon>Epsilonproteobacteria</taxon>
        <taxon>Campylobacterales</taxon>
        <taxon>Campylobacteraceae</taxon>
        <taxon>Campylobacter</taxon>
    </lineage>
</organism>
<dbReference type="InterPro" id="IPR017900">
    <property type="entry name" value="4Fe4S_Fe_S_CS"/>
</dbReference>
<sequence>MSKKHKFVICNPELCIGCKACMKACSKEAYKRGKLAKPRLQVIKLENGVMPNQCRQCEDAPCAVVCPTSALRNENGFVEVHERLCIGCGLCTNACPYGAIHLDSADISSTGASKDEMDVCGDGFMSVAIKCDICDGRDGGSACVEVCPKGALVMLDPLSNEHKFGKKLKDGQNMSNFIAKILECEPPLITIEAKKPKETVEQGEQNA</sequence>
<feature type="domain" description="4Fe-4S ferredoxin-type" evidence="7">
    <location>
        <begin position="5"/>
        <end position="35"/>
    </location>
</feature>
<dbReference type="EMBL" id="CP009043">
    <property type="protein sequence ID" value="AII14024.1"/>
    <property type="molecule type" value="Genomic_DNA"/>
</dbReference>
<dbReference type="KEGG" id="caj:CIG1485E_0146"/>
<dbReference type="PANTHER" id="PTHR42859:SF10">
    <property type="entry name" value="DIMETHYLSULFOXIDE REDUCTASE CHAIN B"/>
    <property type="match status" value="1"/>
</dbReference>
<dbReference type="OrthoDB" id="9789030at2"/>
<dbReference type="InterPro" id="IPR050294">
    <property type="entry name" value="RnfB_subfamily"/>
</dbReference>
<keyword evidence="5" id="KW-0408">Iron</keyword>
<protein>
    <submittedName>
        <fullName evidence="8">Hydrogenase-4, component A</fullName>
    </submittedName>
</protein>
<dbReference type="Pfam" id="PF12798">
    <property type="entry name" value="Fer4_3"/>
    <property type="match status" value="1"/>
</dbReference>
<keyword evidence="2" id="KW-0004">4Fe-4S</keyword>
<dbReference type="GO" id="GO:0051539">
    <property type="term" value="F:4 iron, 4 sulfur cluster binding"/>
    <property type="evidence" value="ECO:0007669"/>
    <property type="project" value="UniProtKB-KW"/>
</dbReference>
<keyword evidence="3" id="KW-0479">Metal-binding</keyword>
<dbReference type="PANTHER" id="PTHR42859">
    <property type="entry name" value="OXIDOREDUCTASE"/>
    <property type="match status" value="1"/>
</dbReference>
<dbReference type="AlphaFoldDB" id="A0A076FDW6"/>
<dbReference type="GO" id="GO:0046872">
    <property type="term" value="F:metal ion binding"/>
    <property type="evidence" value="ECO:0007669"/>
    <property type="project" value="UniProtKB-KW"/>
</dbReference>
<dbReference type="Pfam" id="PF00037">
    <property type="entry name" value="Fer4"/>
    <property type="match status" value="1"/>
</dbReference>
<evidence type="ECO:0000256" key="5">
    <source>
        <dbReference type="ARBA" id="ARBA00023004"/>
    </source>
</evidence>
<keyword evidence="1" id="KW-0813">Transport</keyword>
<reference evidence="9" key="1">
    <citation type="journal article" date="2014" name="Genome Announc.">
        <title>Complete Genome Sequence of Campylobacter iguaniorum Strain 1485ET, Isolated from a Bearded Dragon (Pogona vitticeps).</title>
        <authorList>
            <person name="Gilbert M.J."/>
            <person name="Miller W.G."/>
            <person name="Yee E."/>
            <person name="Kik M."/>
            <person name="Wagenaar J.A."/>
            <person name="Duim B."/>
        </authorList>
    </citation>
    <scope>NUCLEOTIDE SEQUENCE [LARGE SCALE GENOMIC DNA]</scope>
    <source>
        <strain evidence="9">1485E</strain>
    </source>
</reference>
<dbReference type="InterPro" id="IPR017896">
    <property type="entry name" value="4Fe4S_Fe-S-bd"/>
</dbReference>
<keyword evidence="4" id="KW-0249">Electron transport</keyword>
<dbReference type="RefSeq" id="WP_038452633.1">
    <property type="nucleotide sequence ID" value="NZ_CP009043.1"/>
</dbReference>
<evidence type="ECO:0000256" key="2">
    <source>
        <dbReference type="ARBA" id="ARBA00022485"/>
    </source>
</evidence>
<gene>
    <name evidence="8" type="primary">hyfA</name>
    <name evidence="8" type="ORF">CIG1485E_0146</name>
</gene>
<evidence type="ECO:0000256" key="4">
    <source>
        <dbReference type="ARBA" id="ARBA00022982"/>
    </source>
</evidence>
<keyword evidence="9" id="KW-1185">Reference proteome</keyword>
<dbReference type="SUPFAM" id="SSF54862">
    <property type="entry name" value="4Fe-4S ferredoxins"/>
    <property type="match status" value="1"/>
</dbReference>
<evidence type="ECO:0000259" key="7">
    <source>
        <dbReference type="PROSITE" id="PS51379"/>
    </source>
</evidence>
<dbReference type="eggNOG" id="COG1142">
    <property type="taxonomic scope" value="Bacteria"/>
</dbReference>
<proteinExistence type="predicted"/>
<accession>A0A076FDW6</accession>
<dbReference type="CDD" id="cd10554">
    <property type="entry name" value="HycB_like"/>
    <property type="match status" value="1"/>
</dbReference>
<dbReference type="Proteomes" id="UP000028486">
    <property type="component" value="Chromosome"/>
</dbReference>
<dbReference type="Gene3D" id="3.30.70.20">
    <property type="match status" value="2"/>
</dbReference>
<evidence type="ECO:0000256" key="1">
    <source>
        <dbReference type="ARBA" id="ARBA00022448"/>
    </source>
</evidence>
<evidence type="ECO:0000256" key="6">
    <source>
        <dbReference type="ARBA" id="ARBA00023014"/>
    </source>
</evidence>
<evidence type="ECO:0000313" key="9">
    <source>
        <dbReference type="Proteomes" id="UP000028486"/>
    </source>
</evidence>
<dbReference type="Pfam" id="PF25160">
    <property type="entry name" value="LdpA_Fe-S-bd"/>
    <property type="match status" value="1"/>
</dbReference>
<name>A0A076FDW6_9BACT</name>
<dbReference type="PROSITE" id="PS51379">
    <property type="entry name" value="4FE4S_FER_2"/>
    <property type="match status" value="3"/>
</dbReference>
<keyword evidence="6" id="KW-0411">Iron-sulfur</keyword>
<dbReference type="HOGENOM" id="CLU_043374_3_0_7"/>
<evidence type="ECO:0000256" key="3">
    <source>
        <dbReference type="ARBA" id="ARBA00022723"/>
    </source>
</evidence>
<dbReference type="InterPro" id="IPR057431">
    <property type="entry name" value="LdpA_Fe-S-bd"/>
</dbReference>
<dbReference type="STRING" id="1244531.CIG2463D_0149"/>